<sequence length="260" mass="28679">MSGDHDVYSRVSTAYHPFMRWAPIIEALVAIPVAYGALFFLGPGSTDTFAAEDQIVETIGALGLLVTSIFLLLLFIAGRRAGQFGVFKQISLIGLVLLFFFGAGEEISWGQRYLGVATPTSWEERNVQGELNLHNIDTLSGWLDADYLFRAFWVVIGIVIPVVAAMSPRVRAAIDRCIPVFPLWVAVVLVLNQIAAEVAGVVDRRRPTWYEGTYYTFDGARFEVTESILSVVFALGAYALYRRSKTDATDAADESVSEPR</sequence>
<keyword evidence="1" id="KW-0472">Membrane</keyword>
<name>E6TGN9_MYCSR</name>
<keyword evidence="1" id="KW-1133">Transmembrane helix</keyword>
<feature type="transmembrane region" description="Helical" evidence="1">
    <location>
        <begin position="222"/>
        <end position="241"/>
    </location>
</feature>
<accession>E6TGN9</accession>
<evidence type="ECO:0000256" key="1">
    <source>
        <dbReference type="SAM" id="Phobius"/>
    </source>
</evidence>
<feature type="transmembrane region" description="Helical" evidence="1">
    <location>
        <begin position="147"/>
        <end position="166"/>
    </location>
</feature>
<proteinExistence type="predicted"/>
<dbReference type="Proteomes" id="UP000008916">
    <property type="component" value="Chromosome"/>
</dbReference>
<feature type="transmembrane region" description="Helical" evidence="1">
    <location>
        <begin position="21"/>
        <end position="42"/>
    </location>
</feature>
<keyword evidence="3" id="KW-1185">Reference proteome</keyword>
<dbReference type="AlphaFoldDB" id="E6TGN9"/>
<organism evidence="2 3">
    <name type="scientific">Mycolicibacterium gilvum (strain DSM 45189 / LMG 24558 / Spyr1)</name>
    <name type="common">Mycobacterium gilvum</name>
    <dbReference type="NCBI Taxonomy" id="278137"/>
    <lineage>
        <taxon>Bacteria</taxon>
        <taxon>Bacillati</taxon>
        <taxon>Actinomycetota</taxon>
        <taxon>Actinomycetes</taxon>
        <taxon>Mycobacteriales</taxon>
        <taxon>Mycobacteriaceae</taxon>
        <taxon>Mycolicibacterium</taxon>
    </lineage>
</organism>
<keyword evidence="1" id="KW-0812">Transmembrane</keyword>
<feature type="transmembrane region" description="Helical" evidence="1">
    <location>
        <begin position="84"/>
        <end position="104"/>
    </location>
</feature>
<protein>
    <submittedName>
        <fullName evidence="2">Uncharacterized protein</fullName>
    </submittedName>
</protein>
<dbReference type="HOGENOM" id="CLU_1068845_0_0_11"/>
<evidence type="ECO:0000313" key="2">
    <source>
        <dbReference type="EMBL" id="ADU01209.1"/>
    </source>
</evidence>
<feature type="transmembrane region" description="Helical" evidence="1">
    <location>
        <begin position="54"/>
        <end position="77"/>
    </location>
</feature>
<feature type="transmembrane region" description="Helical" evidence="1">
    <location>
        <begin position="178"/>
        <end position="202"/>
    </location>
</feature>
<dbReference type="EMBL" id="CP002385">
    <property type="protein sequence ID" value="ADU01209.1"/>
    <property type="molecule type" value="Genomic_DNA"/>
</dbReference>
<reference evidence="2 3" key="1">
    <citation type="journal article" date="2011" name="Stand. Genomic Sci.">
        <title>Complete genome sequence of Mycobacterium sp. strain (Spyr1) and reclassification to Mycobacterium gilvum Spyr1.</title>
        <authorList>
            <person name="Kallimanis A."/>
            <person name="Karabika E."/>
            <person name="Mavromatis K."/>
            <person name="Lapidus A."/>
            <person name="Labutti K.M."/>
            <person name="Liolios K."/>
            <person name="Ivanova N."/>
            <person name="Goodwin L."/>
            <person name="Woyke T."/>
            <person name="Velentzas A.D."/>
            <person name="Perisynakis A."/>
            <person name="Ouzounis C.C."/>
            <person name="Kyrpides N.C."/>
            <person name="Koukkou A.I."/>
            <person name="Drainas C."/>
        </authorList>
    </citation>
    <scope>NUCLEOTIDE SEQUENCE [LARGE SCALE GENOMIC DNA]</scope>
    <source>
        <strain evidence="3">DSM 45189 / LMG 24558 / Spyr1</strain>
    </source>
</reference>
<dbReference type="KEGG" id="msp:Mspyr1_46650"/>
<gene>
    <name evidence="2" type="ordered locus">Mspyr1_46650</name>
</gene>
<evidence type="ECO:0000313" key="3">
    <source>
        <dbReference type="Proteomes" id="UP000008916"/>
    </source>
</evidence>